<evidence type="ECO:0000313" key="2">
    <source>
        <dbReference type="Proteomes" id="UP000807025"/>
    </source>
</evidence>
<proteinExistence type="predicted"/>
<dbReference type="Proteomes" id="UP000807025">
    <property type="component" value="Unassembled WGS sequence"/>
</dbReference>
<comment type="caution">
    <text evidence="1">The sequence shown here is derived from an EMBL/GenBank/DDBJ whole genome shotgun (WGS) entry which is preliminary data.</text>
</comment>
<gene>
    <name evidence="1" type="ORF">BDN71DRAFT_1457765</name>
</gene>
<dbReference type="AlphaFoldDB" id="A0A9P5ZKL2"/>
<dbReference type="EMBL" id="MU154734">
    <property type="protein sequence ID" value="KAF9488054.1"/>
    <property type="molecule type" value="Genomic_DNA"/>
</dbReference>
<name>A0A9P5ZKL2_PLEER</name>
<evidence type="ECO:0000313" key="1">
    <source>
        <dbReference type="EMBL" id="KAF9488054.1"/>
    </source>
</evidence>
<sequence>MSSPSIAQPQRKLTPTAASMLGVAMSGSSNAMKALNSGWQRNTSVSLAASISELASSLGLQARRGMMQALALSGRNTRISIR</sequence>
<protein>
    <submittedName>
        <fullName evidence="1">Uncharacterized protein</fullName>
    </submittedName>
</protein>
<organism evidence="1 2">
    <name type="scientific">Pleurotus eryngii</name>
    <name type="common">Boletus of the steppes</name>
    <dbReference type="NCBI Taxonomy" id="5323"/>
    <lineage>
        <taxon>Eukaryota</taxon>
        <taxon>Fungi</taxon>
        <taxon>Dikarya</taxon>
        <taxon>Basidiomycota</taxon>
        <taxon>Agaricomycotina</taxon>
        <taxon>Agaricomycetes</taxon>
        <taxon>Agaricomycetidae</taxon>
        <taxon>Agaricales</taxon>
        <taxon>Pleurotineae</taxon>
        <taxon>Pleurotaceae</taxon>
        <taxon>Pleurotus</taxon>
    </lineage>
</organism>
<reference evidence="1" key="1">
    <citation type="submission" date="2020-11" db="EMBL/GenBank/DDBJ databases">
        <authorList>
            <consortium name="DOE Joint Genome Institute"/>
            <person name="Ahrendt S."/>
            <person name="Riley R."/>
            <person name="Andreopoulos W."/>
            <person name="Labutti K."/>
            <person name="Pangilinan J."/>
            <person name="Ruiz-Duenas F.J."/>
            <person name="Barrasa J.M."/>
            <person name="Sanchez-Garcia M."/>
            <person name="Camarero S."/>
            <person name="Miyauchi S."/>
            <person name="Serrano A."/>
            <person name="Linde D."/>
            <person name="Babiker R."/>
            <person name="Drula E."/>
            <person name="Ayuso-Fernandez I."/>
            <person name="Pacheco R."/>
            <person name="Padilla G."/>
            <person name="Ferreira P."/>
            <person name="Barriuso J."/>
            <person name="Kellner H."/>
            <person name="Castanera R."/>
            <person name="Alfaro M."/>
            <person name="Ramirez L."/>
            <person name="Pisabarro A.G."/>
            <person name="Kuo A."/>
            <person name="Tritt A."/>
            <person name="Lipzen A."/>
            <person name="He G."/>
            <person name="Yan M."/>
            <person name="Ng V."/>
            <person name="Cullen D."/>
            <person name="Martin F."/>
            <person name="Rosso M.-N."/>
            <person name="Henrissat B."/>
            <person name="Hibbett D."/>
            <person name="Martinez A.T."/>
            <person name="Grigoriev I.V."/>
        </authorList>
    </citation>
    <scope>NUCLEOTIDE SEQUENCE</scope>
    <source>
        <strain evidence="1">ATCC 90797</strain>
    </source>
</reference>
<accession>A0A9P5ZKL2</accession>
<keyword evidence="2" id="KW-1185">Reference proteome</keyword>